<dbReference type="AlphaFoldDB" id="A0A6J4SZM9"/>
<gene>
    <name evidence="1" type="ORF">AVDCRST_MAG53-2839</name>
</gene>
<name>A0A6J4SZM9_9ACTN</name>
<organism evidence="1">
    <name type="scientific">uncultured Solirubrobacteraceae bacterium</name>
    <dbReference type="NCBI Taxonomy" id="1162706"/>
    <lineage>
        <taxon>Bacteria</taxon>
        <taxon>Bacillati</taxon>
        <taxon>Actinomycetota</taxon>
        <taxon>Thermoleophilia</taxon>
        <taxon>Solirubrobacterales</taxon>
        <taxon>Solirubrobacteraceae</taxon>
        <taxon>environmental samples</taxon>
    </lineage>
</organism>
<sequence>MRPRRRTSRVQVRGCGCCLPIPLGVLTLTAVALRGAYAHRRTR</sequence>
<proteinExistence type="predicted"/>
<reference evidence="1" key="1">
    <citation type="submission" date="2020-02" db="EMBL/GenBank/DDBJ databases">
        <authorList>
            <person name="Meier V. D."/>
        </authorList>
    </citation>
    <scope>NUCLEOTIDE SEQUENCE</scope>
    <source>
        <strain evidence="1">AVDCRST_MAG53</strain>
    </source>
</reference>
<evidence type="ECO:0000313" key="1">
    <source>
        <dbReference type="EMBL" id="CAA9509287.1"/>
    </source>
</evidence>
<dbReference type="EMBL" id="CADCVR010000079">
    <property type="protein sequence ID" value="CAA9509287.1"/>
    <property type="molecule type" value="Genomic_DNA"/>
</dbReference>
<accession>A0A6J4SZM9</accession>
<protein>
    <submittedName>
        <fullName evidence="1">Uncharacterized protein</fullName>
    </submittedName>
</protein>